<dbReference type="PANTHER" id="PTHR44591:SF20">
    <property type="entry name" value="PROTEIN PILH"/>
    <property type="match status" value="1"/>
</dbReference>
<keyword evidence="5" id="KW-1185">Reference proteome</keyword>
<dbReference type="InterPro" id="IPR050595">
    <property type="entry name" value="Bact_response_regulator"/>
</dbReference>
<proteinExistence type="predicted"/>
<reference evidence="4 5" key="1">
    <citation type="submission" date="2019-02" db="EMBL/GenBank/DDBJ databases">
        <title>Deep-cultivation of Planctomycetes and their phenomic and genomic characterization uncovers novel biology.</title>
        <authorList>
            <person name="Wiegand S."/>
            <person name="Jogler M."/>
            <person name="Boedeker C."/>
            <person name="Pinto D."/>
            <person name="Vollmers J."/>
            <person name="Rivas-Marin E."/>
            <person name="Kohn T."/>
            <person name="Peeters S.H."/>
            <person name="Heuer A."/>
            <person name="Rast P."/>
            <person name="Oberbeckmann S."/>
            <person name="Bunk B."/>
            <person name="Jeske O."/>
            <person name="Meyerdierks A."/>
            <person name="Storesund J.E."/>
            <person name="Kallscheuer N."/>
            <person name="Luecker S."/>
            <person name="Lage O.M."/>
            <person name="Pohl T."/>
            <person name="Merkel B.J."/>
            <person name="Hornburger P."/>
            <person name="Mueller R.-W."/>
            <person name="Bruemmer F."/>
            <person name="Labrenz M."/>
            <person name="Spormann A.M."/>
            <person name="Op den Camp H."/>
            <person name="Overmann J."/>
            <person name="Amann R."/>
            <person name="Jetten M.S.M."/>
            <person name="Mascher T."/>
            <person name="Medema M.H."/>
            <person name="Devos D.P."/>
            <person name="Kaster A.-K."/>
            <person name="Ovreas L."/>
            <person name="Rohde M."/>
            <person name="Galperin M.Y."/>
            <person name="Jogler C."/>
        </authorList>
    </citation>
    <scope>NUCLEOTIDE SEQUENCE [LARGE SCALE GENOMIC DNA]</scope>
    <source>
        <strain evidence="4 5">Pan161</strain>
    </source>
</reference>
<evidence type="ECO:0000259" key="3">
    <source>
        <dbReference type="PROSITE" id="PS50110"/>
    </source>
</evidence>
<gene>
    <name evidence="4" type="ORF">Pan161_07310</name>
</gene>
<organism evidence="4 5">
    <name type="scientific">Gimesia algae</name>
    <dbReference type="NCBI Taxonomy" id="2527971"/>
    <lineage>
        <taxon>Bacteria</taxon>
        <taxon>Pseudomonadati</taxon>
        <taxon>Planctomycetota</taxon>
        <taxon>Planctomycetia</taxon>
        <taxon>Planctomycetales</taxon>
        <taxon>Planctomycetaceae</taxon>
        <taxon>Gimesia</taxon>
    </lineage>
</organism>
<dbReference type="SUPFAM" id="SSF52172">
    <property type="entry name" value="CheY-like"/>
    <property type="match status" value="1"/>
</dbReference>
<dbReference type="AlphaFoldDB" id="A0A517V7X0"/>
<dbReference type="InterPro" id="IPR011006">
    <property type="entry name" value="CheY-like_superfamily"/>
</dbReference>
<dbReference type="GO" id="GO:0000160">
    <property type="term" value="P:phosphorelay signal transduction system"/>
    <property type="evidence" value="ECO:0007669"/>
    <property type="project" value="InterPro"/>
</dbReference>
<dbReference type="EMBL" id="CP036343">
    <property type="protein sequence ID" value="QDT89106.1"/>
    <property type="molecule type" value="Genomic_DNA"/>
</dbReference>
<dbReference type="InterPro" id="IPR001789">
    <property type="entry name" value="Sig_transdc_resp-reg_receiver"/>
</dbReference>
<evidence type="ECO:0000256" key="2">
    <source>
        <dbReference type="PROSITE-ProRule" id="PRU00169"/>
    </source>
</evidence>
<dbReference type="Gene3D" id="3.40.50.2300">
    <property type="match status" value="1"/>
</dbReference>
<dbReference type="RefSeq" id="WP_145224208.1">
    <property type="nucleotide sequence ID" value="NZ_CP036343.1"/>
</dbReference>
<dbReference type="Proteomes" id="UP000316855">
    <property type="component" value="Chromosome"/>
</dbReference>
<sequence length="107" mass="12130">MLHDLGYQIITAFTGREAVEIYRRERNNIQGLVIDISIPQMTGTEAYESICKLGNPPPVLFCTGDTTPDLHHVNLAAKGYRFIKKPFNQNTLQNMMDTLFTDVLETI</sequence>
<evidence type="ECO:0000256" key="1">
    <source>
        <dbReference type="ARBA" id="ARBA00022553"/>
    </source>
</evidence>
<dbReference type="PROSITE" id="PS50110">
    <property type="entry name" value="RESPONSE_REGULATORY"/>
    <property type="match status" value="1"/>
</dbReference>
<evidence type="ECO:0000313" key="4">
    <source>
        <dbReference type="EMBL" id="QDT89106.1"/>
    </source>
</evidence>
<feature type="domain" description="Response regulatory" evidence="3">
    <location>
        <begin position="1"/>
        <end position="100"/>
    </location>
</feature>
<keyword evidence="1 2" id="KW-0597">Phosphoprotein</keyword>
<dbReference type="Pfam" id="PF00072">
    <property type="entry name" value="Response_reg"/>
    <property type="match status" value="1"/>
</dbReference>
<protein>
    <submittedName>
        <fullName evidence="4">Response regulator receiver domain protein</fullName>
    </submittedName>
</protein>
<feature type="modified residue" description="4-aspartylphosphate" evidence="2">
    <location>
        <position position="35"/>
    </location>
</feature>
<dbReference type="KEGG" id="gax:Pan161_07310"/>
<accession>A0A517V7X0</accession>
<name>A0A517V7X0_9PLAN</name>
<dbReference type="PANTHER" id="PTHR44591">
    <property type="entry name" value="STRESS RESPONSE REGULATOR PROTEIN 1"/>
    <property type="match status" value="1"/>
</dbReference>
<dbReference type="OrthoDB" id="9790669at2"/>
<dbReference type="CDD" id="cd00156">
    <property type="entry name" value="REC"/>
    <property type="match status" value="1"/>
</dbReference>
<evidence type="ECO:0000313" key="5">
    <source>
        <dbReference type="Proteomes" id="UP000316855"/>
    </source>
</evidence>